<feature type="region of interest" description="Disordered" evidence="1">
    <location>
        <begin position="403"/>
        <end position="428"/>
    </location>
</feature>
<evidence type="ECO:0000256" key="1">
    <source>
        <dbReference type="SAM" id="MobiDB-lite"/>
    </source>
</evidence>
<dbReference type="Proteomes" id="UP000326565">
    <property type="component" value="Unassembled WGS sequence"/>
</dbReference>
<dbReference type="AlphaFoldDB" id="A0A5N5XFJ2"/>
<sequence length="614" mass="68725">MGKLNYSARKRLPGGLGYKAALREPTVEIDVANKKITDEDFTLFIDDLLECIKENLAKVTEFHIQGNELTIDSLPKLGEMIALSTGDLKELDISNNAIGISPSPEHKLVWGKFLNSFKNCYVLKKLDLGGNPLGSVGIENFARVYIKSDLDFLEDEEEAIIESKQDEQTLIEETASLKIAIGKENERSARGRRPSKPPTKGKKAARHSSGHRKTAPNKGTTQEDLKHFACTRGLRSIAYLILSNVSMTKSGAVHLASMLTIQRTPEQLLEFLPGGKSLILPDTANCKSIIWFPNDNLPPIAAELLEKAQAMNENKAHIYSDDEDLDNSQEFADATSQAHTAPTYKIDTITQRELQNERNTKYTRLTKRVRMEALHDEGVRDTDLWITTLRMMNISRILLWDSNDTNMDTTPEKEQGQQEDEEMDKPMPATVSAEEIAHHPETPEAPSTPEPLVDIQVIEPEPESEPAPVGPFHPGTETFETNFPILHSSLTARIESAMIKAAKEAAKNGPYLSPSPIQPPRSVKGNTRTTTGPRALRKEKEIWRLGVPLEIWRMIIASAVGADGILDLEQQTQIMRYATDWKTLKDEMDITGLEDHQQIWRILEKNSCFIYSSL</sequence>
<evidence type="ECO:0000313" key="3">
    <source>
        <dbReference type="Proteomes" id="UP000326565"/>
    </source>
</evidence>
<accession>A0A5N5XFJ2</accession>
<proteinExistence type="predicted"/>
<evidence type="ECO:0008006" key="4">
    <source>
        <dbReference type="Google" id="ProtNLM"/>
    </source>
</evidence>
<dbReference type="Gene3D" id="3.80.10.10">
    <property type="entry name" value="Ribonuclease Inhibitor"/>
    <property type="match status" value="1"/>
</dbReference>
<dbReference type="InterPro" id="IPR032675">
    <property type="entry name" value="LRR_dom_sf"/>
</dbReference>
<protein>
    <recommendedName>
        <fullName evidence="4">Leucine rich repeat protein</fullName>
    </recommendedName>
</protein>
<dbReference type="OrthoDB" id="9876299at2759"/>
<keyword evidence="3" id="KW-1185">Reference proteome</keyword>
<dbReference type="EMBL" id="ML732150">
    <property type="protein sequence ID" value="KAB8079481.1"/>
    <property type="molecule type" value="Genomic_DNA"/>
</dbReference>
<feature type="compositionally biased region" description="Basic residues" evidence="1">
    <location>
        <begin position="190"/>
        <end position="215"/>
    </location>
</feature>
<organism evidence="2 3">
    <name type="scientific">Aspergillus leporis</name>
    <dbReference type="NCBI Taxonomy" id="41062"/>
    <lineage>
        <taxon>Eukaryota</taxon>
        <taxon>Fungi</taxon>
        <taxon>Dikarya</taxon>
        <taxon>Ascomycota</taxon>
        <taxon>Pezizomycotina</taxon>
        <taxon>Eurotiomycetes</taxon>
        <taxon>Eurotiomycetidae</taxon>
        <taxon>Eurotiales</taxon>
        <taxon>Aspergillaceae</taxon>
        <taxon>Aspergillus</taxon>
        <taxon>Aspergillus subgen. Circumdati</taxon>
    </lineage>
</organism>
<reference evidence="2 3" key="1">
    <citation type="submission" date="2019-04" db="EMBL/GenBank/DDBJ databases">
        <title>Friends and foes A comparative genomics study of 23 Aspergillus species from section Flavi.</title>
        <authorList>
            <consortium name="DOE Joint Genome Institute"/>
            <person name="Kjaerbolling I."/>
            <person name="Vesth T."/>
            <person name="Frisvad J.C."/>
            <person name="Nybo J.L."/>
            <person name="Theobald S."/>
            <person name="Kildgaard S."/>
            <person name="Isbrandt T."/>
            <person name="Kuo A."/>
            <person name="Sato A."/>
            <person name="Lyhne E.K."/>
            <person name="Kogle M.E."/>
            <person name="Wiebenga A."/>
            <person name="Kun R.S."/>
            <person name="Lubbers R.J."/>
            <person name="Makela M.R."/>
            <person name="Barry K."/>
            <person name="Chovatia M."/>
            <person name="Clum A."/>
            <person name="Daum C."/>
            <person name="Haridas S."/>
            <person name="He G."/>
            <person name="LaButti K."/>
            <person name="Lipzen A."/>
            <person name="Mondo S."/>
            <person name="Riley R."/>
            <person name="Salamov A."/>
            <person name="Simmons B.A."/>
            <person name="Magnuson J.K."/>
            <person name="Henrissat B."/>
            <person name="Mortensen U.H."/>
            <person name="Larsen T.O."/>
            <person name="Devries R.P."/>
            <person name="Grigoriev I.V."/>
            <person name="Machida M."/>
            <person name="Baker S.E."/>
            <person name="Andersen M.R."/>
        </authorList>
    </citation>
    <scope>NUCLEOTIDE SEQUENCE [LARGE SCALE GENOMIC DNA]</scope>
    <source>
        <strain evidence="2 3">CBS 151.66</strain>
    </source>
</reference>
<evidence type="ECO:0000313" key="2">
    <source>
        <dbReference type="EMBL" id="KAB8079481.1"/>
    </source>
</evidence>
<gene>
    <name evidence="2" type="ORF">BDV29DRAFT_187160</name>
</gene>
<dbReference type="SUPFAM" id="SSF52047">
    <property type="entry name" value="RNI-like"/>
    <property type="match status" value="1"/>
</dbReference>
<feature type="region of interest" description="Disordered" evidence="1">
    <location>
        <begin position="509"/>
        <end position="531"/>
    </location>
</feature>
<feature type="region of interest" description="Disordered" evidence="1">
    <location>
        <begin position="182"/>
        <end position="222"/>
    </location>
</feature>
<name>A0A5N5XFJ2_9EURO</name>